<dbReference type="EMBL" id="QXDF01000001">
    <property type="protein sequence ID" value="RIA56825.1"/>
    <property type="molecule type" value="Genomic_DNA"/>
</dbReference>
<proteinExistence type="inferred from homology"/>
<evidence type="ECO:0000256" key="1">
    <source>
        <dbReference type="ARBA" id="ARBA00005369"/>
    </source>
</evidence>
<evidence type="ECO:0000256" key="3">
    <source>
        <dbReference type="ARBA" id="ARBA00030757"/>
    </source>
</evidence>
<evidence type="ECO:0000313" key="5">
    <source>
        <dbReference type="Proteomes" id="UP000266273"/>
    </source>
</evidence>
<dbReference type="AlphaFoldDB" id="A0A397QAI9"/>
<keyword evidence="4" id="KW-0808">Transferase</keyword>
<dbReference type="InterPro" id="IPR000682">
    <property type="entry name" value="PCMT"/>
</dbReference>
<dbReference type="RefSeq" id="WP_119061861.1">
    <property type="nucleotide sequence ID" value="NZ_QXDF01000001.1"/>
</dbReference>
<dbReference type="Proteomes" id="UP000266273">
    <property type="component" value="Unassembled WGS sequence"/>
</dbReference>
<keyword evidence="4" id="KW-0489">Methyltransferase</keyword>
<name>A0A397QAI9_9HYPH</name>
<dbReference type="GO" id="GO:0032259">
    <property type="term" value="P:methylation"/>
    <property type="evidence" value="ECO:0007669"/>
    <property type="project" value="UniProtKB-KW"/>
</dbReference>
<gene>
    <name evidence="4" type="ORF">BXY53_1937</name>
</gene>
<reference evidence="4 5" key="1">
    <citation type="submission" date="2018-08" db="EMBL/GenBank/DDBJ databases">
        <title>Genomic Encyclopedia of Archaeal and Bacterial Type Strains, Phase II (KMG-II): from individual species to whole genera.</title>
        <authorList>
            <person name="Goeker M."/>
        </authorList>
    </citation>
    <scope>NUCLEOTIDE SEQUENCE [LARGE SCALE GENOMIC DNA]</scope>
    <source>
        <strain evidence="4 5">DSM 5002</strain>
    </source>
</reference>
<dbReference type="GO" id="GO:0005737">
    <property type="term" value="C:cytoplasm"/>
    <property type="evidence" value="ECO:0007669"/>
    <property type="project" value="TreeGrafter"/>
</dbReference>
<dbReference type="OrthoDB" id="9798496at2"/>
<dbReference type="Pfam" id="PF01135">
    <property type="entry name" value="PCMT"/>
    <property type="match status" value="1"/>
</dbReference>
<dbReference type="Gene3D" id="3.40.50.150">
    <property type="entry name" value="Vaccinia Virus protein VP39"/>
    <property type="match status" value="1"/>
</dbReference>
<dbReference type="GO" id="GO:0004719">
    <property type="term" value="F:protein-L-isoaspartate (D-aspartate) O-methyltransferase activity"/>
    <property type="evidence" value="ECO:0007669"/>
    <property type="project" value="InterPro"/>
</dbReference>
<accession>A0A397QAI9</accession>
<keyword evidence="5" id="KW-1185">Reference proteome</keyword>
<organism evidence="4 5">
    <name type="scientific">Dichotomicrobium thermohalophilum</name>
    <dbReference type="NCBI Taxonomy" id="933063"/>
    <lineage>
        <taxon>Bacteria</taxon>
        <taxon>Pseudomonadati</taxon>
        <taxon>Pseudomonadota</taxon>
        <taxon>Alphaproteobacteria</taxon>
        <taxon>Hyphomicrobiales</taxon>
        <taxon>Hyphomicrobiaceae</taxon>
        <taxon>Dichotomicrobium</taxon>
    </lineage>
</organism>
<evidence type="ECO:0000256" key="2">
    <source>
        <dbReference type="ARBA" id="ARBA00013346"/>
    </source>
</evidence>
<dbReference type="CDD" id="cd02440">
    <property type="entry name" value="AdoMet_MTases"/>
    <property type="match status" value="1"/>
</dbReference>
<evidence type="ECO:0000313" key="4">
    <source>
        <dbReference type="EMBL" id="RIA56825.1"/>
    </source>
</evidence>
<dbReference type="PANTHER" id="PTHR11579">
    <property type="entry name" value="PROTEIN-L-ISOASPARTATE O-METHYLTRANSFERASE"/>
    <property type="match status" value="1"/>
</dbReference>
<sequence>MTDYKRARENMVESQIRPNGVRDPGLLRALYRVPREVFVPASLRPLAYAEEHLAIKKLNGGARHARYMMAPLMLTRLIDLLRPQPSDVALDVGCGTGYSTALLAALTESVVALESDPELAEAAAENLTSLGIDNAAVVQGPLAEGYPSEAPFDVILVNGSVDEVPQRLLDQLGEGGRLAAFVREPTAAIEDTFGYAYSYEKSEGWVSGQLEFSGGAPLLPGFERQQGFSF</sequence>
<dbReference type="InterPro" id="IPR029063">
    <property type="entry name" value="SAM-dependent_MTases_sf"/>
</dbReference>
<dbReference type="PANTHER" id="PTHR11579:SF18">
    <property type="entry name" value="PROTEIN-L-ISOASPARTATE O-METHYLTRANSFERASE"/>
    <property type="match status" value="1"/>
</dbReference>
<protein>
    <recommendedName>
        <fullName evidence="2">Protein-L-isoaspartate O-methyltransferase</fullName>
    </recommendedName>
    <alternativeName>
        <fullName evidence="3">Protein L-isoaspartyl methyltransferase</fullName>
    </alternativeName>
</protein>
<comment type="caution">
    <text evidence="4">The sequence shown here is derived from an EMBL/GenBank/DDBJ whole genome shotgun (WGS) entry which is preliminary data.</text>
</comment>
<comment type="similarity">
    <text evidence="1">Belongs to the methyltransferase superfamily. L-isoaspartyl/D-aspartyl protein methyltransferase family.</text>
</comment>
<dbReference type="SUPFAM" id="SSF53335">
    <property type="entry name" value="S-adenosyl-L-methionine-dependent methyltransferases"/>
    <property type="match status" value="1"/>
</dbReference>